<dbReference type="Proteomes" id="UP000290545">
    <property type="component" value="Unassembled WGS sequence"/>
</dbReference>
<organism evidence="3 4">
    <name type="scientific">Filimonas effusa</name>
    <dbReference type="NCBI Taxonomy" id="2508721"/>
    <lineage>
        <taxon>Bacteria</taxon>
        <taxon>Pseudomonadati</taxon>
        <taxon>Bacteroidota</taxon>
        <taxon>Chitinophagia</taxon>
        <taxon>Chitinophagales</taxon>
        <taxon>Chitinophagaceae</taxon>
        <taxon>Filimonas</taxon>
    </lineage>
</organism>
<dbReference type="PANTHER" id="PTHR30160">
    <property type="entry name" value="TETRAACYLDISACCHARIDE 4'-KINASE-RELATED"/>
    <property type="match status" value="1"/>
</dbReference>
<keyword evidence="4" id="KW-1185">Reference proteome</keyword>
<dbReference type="AlphaFoldDB" id="A0A4Q1D5R4"/>
<gene>
    <name evidence="3" type="ORF">ESB13_16815</name>
</gene>
<comment type="caution">
    <text evidence="3">The sequence shown here is derived from an EMBL/GenBank/DDBJ whole genome shotgun (WGS) entry which is preliminary data.</text>
</comment>
<dbReference type="PANTHER" id="PTHR30160:SF1">
    <property type="entry name" value="LIPOPOLYSACCHARIDE 1,2-N-ACETYLGLUCOSAMINETRANSFERASE-RELATED"/>
    <property type="match status" value="1"/>
</dbReference>
<sequence>MSLVLKPNQVKKIAIFRALQLGDLLCAIPAVRALRKAYPRAQITLIGLPWAVSLLQRFPGYFDDFIHFPGFPGLPEQPFDEVAFLEFEARMQFEQFDLLLQMQGSGTIVNPLLPGLNAKYVAGFHNAESRVDSSLFVEYPQGISEVERHLVLMDHLGIPSDGNRMEFPVSEADWKEAKDLCIPVTEKSYVIIHPGSRGSWRQWPPQCFALMADYCIERGYTAVITGTEAERDITTEVLKCMRHPAIDLTGTTSLGVMGALISDAFMLVANCTGVSHIAAATQTPSVIISMDGEPERWGPINKALHTTIDWTKEPHLELVLQAVDSMLNRRSESVA</sequence>
<keyword evidence="1" id="KW-0328">Glycosyltransferase</keyword>
<dbReference type="OrthoDB" id="9797795at2"/>
<dbReference type="CDD" id="cd03789">
    <property type="entry name" value="GT9_LPS_heptosyltransferase"/>
    <property type="match status" value="1"/>
</dbReference>
<dbReference type="EMBL" id="SDHZ01000002">
    <property type="protein sequence ID" value="RXK83738.1"/>
    <property type="molecule type" value="Genomic_DNA"/>
</dbReference>
<keyword evidence="2 3" id="KW-0808">Transferase</keyword>
<accession>A0A4Q1D5R4</accession>
<dbReference type="GO" id="GO:0008713">
    <property type="term" value="F:ADP-heptose-lipopolysaccharide heptosyltransferase activity"/>
    <property type="evidence" value="ECO:0007669"/>
    <property type="project" value="TreeGrafter"/>
</dbReference>
<reference evidence="3 4" key="1">
    <citation type="submission" date="2019-01" db="EMBL/GenBank/DDBJ databases">
        <title>Filimonas sp. strain TTM-71.</title>
        <authorList>
            <person name="Chen W.-M."/>
        </authorList>
    </citation>
    <scope>NUCLEOTIDE SEQUENCE [LARGE SCALE GENOMIC DNA]</scope>
    <source>
        <strain evidence="3 4">TTM-71</strain>
    </source>
</reference>
<evidence type="ECO:0000256" key="2">
    <source>
        <dbReference type="ARBA" id="ARBA00022679"/>
    </source>
</evidence>
<dbReference type="SUPFAM" id="SSF53756">
    <property type="entry name" value="UDP-Glycosyltransferase/glycogen phosphorylase"/>
    <property type="match status" value="1"/>
</dbReference>
<dbReference type="RefSeq" id="WP_129004790.1">
    <property type="nucleotide sequence ID" value="NZ_SDHZ01000002.1"/>
</dbReference>
<dbReference type="GO" id="GO:0005829">
    <property type="term" value="C:cytosol"/>
    <property type="evidence" value="ECO:0007669"/>
    <property type="project" value="TreeGrafter"/>
</dbReference>
<evidence type="ECO:0000313" key="4">
    <source>
        <dbReference type="Proteomes" id="UP000290545"/>
    </source>
</evidence>
<proteinExistence type="predicted"/>
<evidence type="ECO:0000313" key="3">
    <source>
        <dbReference type="EMBL" id="RXK83738.1"/>
    </source>
</evidence>
<dbReference type="GO" id="GO:0009244">
    <property type="term" value="P:lipopolysaccharide core region biosynthetic process"/>
    <property type="evidence" value="ECO:0007669"/>
    <property type="project" value="TreeGrafter"/>
</dbReference>
<dbReference type="InterPro" id="IPR002201">
    <property type="entry name" value="Glyco_trans_9"/>
</dbReference>
<protein>
    <submittedName>
        <fullName evidence="3">Glycosyltransferase family 9 protein</fullName>
    </submittedName>
</protein>
<dbReference type="InterPro" id="IPR051199">
    <property type="entry name" value="LPS_LOS_Heptosyltrfase"/>
</dbReference>
<evidence type="ECO:0000256" key="1">
    <source>
        <dbReference type="ARBA" id="ARBA00022676"/>
    </source>
</evidence>
<dbReference type="Gene3D" id="3.40.50.2000">
    <property type="entry name" value="Glycogen Phosphorylase B"/>
    <property type="match status" value="2"/>
</dbReference>
<dbReference type="Pfam" id="PF01075">
    <property type="entry name" value="Glyco_transf_9"/>
    <property type="match status" value="1"/>
</dbReference>
<name>A0A4Q1D5R4_9BACT</name>